<dbReference type="PANTHER" id="PTHR31061:SF5">
    <property type="entry name" value="HEPARAN-ALPHA-GLUCOSAMINIDE N-ACETYLTRANSFERASE CATALYTIC DOMAIN-CONTAINING PROTEIN"/>
    <property type="match status" value="1"/>
</dbReference>
<comment type="caution">
    <text evidence="2">The sequence shown here is derived from an EMBL/GenBank/DDBJ whole genome shotgun (WGS) entry which is preliminary data.</text>
</comment>
<evidence type="ECO:0000313" key="3">
    <source>
        <dbReference type="Proteomes" id="UP000215914"/>
    </source>
</evidence>
<proteinExistence type="predicted"/>
<sequence>MNAMLVFVLGAQGILAGFVNGWYYDSADNNLVNWIQDHVFIDVWNSERVGSLLYVIFAEITFWGVLSGILHKLGIYWKL</sequence>
<reference evidence="2" key="1">
    <citation type="journal article" date="2017" name="Nature">
        <title>The sunflower genome provides insights into oil metabolism, flowering and Asterid evolution.</title>
        <authorList>
            <person name="Badouin H."/>
            <person name="Gouzy J."/>
            <person name="Grassa C.J."/>
            <person name="Murat F."/>
            <person name="Staton S.E."/>
            <person name="Cottret L."/>
            <person name="Lelandais-Briere C."/>
            <person name="Owens G.L."/>
            <person name="Carrere S."/>
            <person name="Mayjonade B."/>
            <person name="Legrand L."/>
            <person name="Gill N."/>
            <person name="Kane N.C."/>
            <person name="Bowers J.E."/>
            <person name="Hubner S."/>
            <person name="Bellec A."/>
            <person name="Berard A."/>
            <person name="Berges H."/>
            <person name="Blanchet N."/>
            <person name="Boniface M.C."/>
            <person name="Brunel D."/>
            <person name="Catrice O."/>
            <person name="Chaidir N."/>
            <person name="Claudel C."/>
            <person name="Donnadieu C."/>
            <person name="Faraut T."/>
            <person name="Fievet G."/>
            <person name="Helmstetter N."/>
            <person name="King M."/>
            <person name="Knapp S.J."/>
            <person name="Lai Z."/>
            <person name="Le Paslier M.C."/>
            <person name="Lippi Y."/>
            <person name="Lorenzon L."/>
            <person name="Mandel J.R."/>
            <person name="Marage G."/>
            <person name="Marchand G."/>
            <person name="Marquand E."/>
            <person name="Bret-Mestries E."/>
            <person name="Morien E."/>
            <person name="Nambeesan S."/>
            <person name="Nguyen T."/>
            <person name="Pegot-Espagnet P."/>
            <person name="Pouilly N."/>
            <person name="Raftis F."/>
            <person name="Sallet E."/>
            <person name="Schiex T."/>
            <person name="Thomas J."/>
            <person name="Vandecasteele C."/>
            <person name="Vares D."/>
            <person name="Vear F."/>
            <person name="Vautrin S."/>
            <person name="Crespi M."/>
            <person name="Mangin B."/>
            <person name="Burke J.M."/>
            <person name="Salse J."/>
            <person name="Munos S."/>
            <person name="Vincourt P."/>
            <person name="Rieseberg L.H."/>
            <person name="Langlade N.B."/>
        </authorList>
    </citation>
    <scope>NUCLEOTIDE SEQUENCE</scope>
    <source>
        <tissue evidence="2">Leaves</tissue>
    </source>
</reference>
<protein>
    <submittedName>
        <fullName evidence="2">Uncharacterized protein</fullName>
    </submittedName>
</protein>
<dbReference type="EMBL" id="MNCJ02000321">
    <property type="protein sequence ID" value="KAF5803831.1"/>
    <property type="molecule type" value="Genomic_DNA"/>
</dbReference>
<keyword evidence="1" id="KW-1133">Transmembrane helix</keyword>
<dbReference type="PANTHER" id="PTHR31061">
    <property type="entry name" value="LD22376P"/>
    <property type="match status" value="1"/>
</dbReference>
<evidence type="ECO:0000256" key="1">
    <source>
        <dbReference type="SAM" id="Phobius"/>
    </source>
</evidence>
<dbReference type="AlphaFoldDB" id="A0A9K3IVD7"/>
<dbReference type="Gramene" id="mRNA:HanXRQr2_Chr06g0276001">
    <property type="protein sequence ID" value="mRNA:HanXRQr2_Chr06g0276001"/>
    <property type="gene ID" value="HanXRQr2_Chr06g0276001"/>
</dbReference>
<reference evidence="2" key="2">
    <citation type="submission" date="2020-06" db="EMBL/GenBank/DDBJ databases">
        <title>Helianthus annuus Genome sequencing and assembly Release 2.</title>
        <authorList>
            <person name="Gouzy J."/>
            <person name="Langlade N."/>
            <person name="Munos S."/>
        </authorList>
    </citation>
    <scope>NUCLEOTIDE SEQUENCE</scope>
    <source>
        <tissue evidence="2">Leaves</tissue>
    </source>
</reference>
<evidence type="ECO:0000313" key="2">
    <source>
        <dbReference type="EMBL" id="KAF5803831.1"/>
    </source>
</evidence>
<feature type="transmembrane region" description="Helical" evidence="1">
    <location>
        <begin position="52"/>
        <end position="70"/>
    </location>
</feature>
<gene>
    <name evidence="2" type="ORF">HanXRQr2_Chr06g0276001</name>
</gene>
<keyword evidence="1" id="KW-0472">Membrane</keyword>
<accession>A0A9K3IVD7</accession>
<keyword evidence="1" id="KW-0812">Transmembrane</keyword>
<keyword evidence="3" id="KW-1185">Reference proteome</keyword>
<dbReference type="Proteomes" id="UP000215914">
    <property type="component" value="Unassembled WGS sequence"/>
</dbReference>
<organism evidence="2 3">
    <name type="scientific">Helianthus annuus</name>
    <name type="common">Common sunflower</name>
    <dbReference type="NCBI Taxonomy" id="4232"/>
    <lineage>
        <taxon>Eukaryota</taxon>
        <taxon>Viridiplantae</taxon>
        <taxon>Streptophyta</taxon>
        <taxon>Embryophyta</taxon>
        <taxon>Tracheophyta</taxon>
        <taxon>Spermatophyta</taxon>
        <taxon>Magnoliopsida</taxon>
        <taxon>eudicotyledons</taxon>
        <taxon>Gunneridae</taxon>
        <taxon>Pentapetalae</taxon>
        <taxon>asterids</taxon>
        <taxon>campanulids</taxon>
        <taxon>Asterales</taxon>
        <taxon>Asteraceae</taxon>
        <taxon>Asteroideae</taxon>
        <taxon>Heliantheae alliance</taxon>
        <taxon>Heliantheae</taxon>
        <taxon>Helianthus</taxon>
    </lineage>
</organism>
<name>A0A9K3IVD7_HELAN</name>